<gene>
    <name evidence="2" type="ORF">KOI35_33005</name>
</gene>
<protein>
    <submittedName>
        <fullName evidence="2">Uncharacterized protein</fullName>
    </submittedName>
</protein>
<proteinExistence type="predicted"/>
<organism evidence="2 3">
    <name type="scientific">Paractinoplanes bogorensis</name>
    <dbReference type="NCBI Taxonomy" id="1610840"/>
    <lineage>
        <taxon>Bacteria</taxon>
        <taxon>Bacillati</taxon>
        <taxon>Actinomycetota</taxon>
        <taxon>Actinomycetes</taxon>
        <taxon>Micromonosporales</taxon>
        <taxon>Micromonosporaceae</taxon>
        <taxon>Paractinoplanes</taxon>
    </lineage>
</organism>
<keyword evidence="1" id="KW-0812">Transmembrane</keyword>
<comment type="caution">
    <text evidence="2">The sequence shown here is derived from an EMBL/GenBank/DDBJ whole genome shotgun (WGS) entry which is preliminary data.</text>
</comment>
<keyword evidence="3" id="KW-1185">Reference proteome</keyword>
<keyword evidence="1" id="KW-0472">Membrane</keyword>
<name>A0ABS5Z037_9ACTN</name>
<feature type="transmembrane region" description="Helical" evidence="1">
    <location>
        <begin position="58"/>
        <end position="78"/>
    </location>
</feature>
<sequence length="109" mass="12202">MESWSVPRGIVAAIDVPLLLINAYLLLYWLPAIQGPGDEPCDPVVDGWGACWRPDQRVWWIVAAALTLAGLVCTLMSLRRYRRAVIWSWWFLGSMTFLLAGLWAGGNIS</sequence>
<evidence type="ECO:0000256" key="1">
    <source>
        <dbReference type="SAM" id="Phobius"/>
    </source>
</evidence>
<evidence type="ECO:0000313" key="2">
    <source>
        <dbReference type="EMBL" id="MBU2668343.1"/>
    </source>
</evidence>
<reference evidence="2 3" key="1">
    <citation type="submission" date="2021-06" db="EMBL/GenBank/DDBJ databases">
        <title>Actinoplanes lichenicola sp. nov., and Actinoplanes ovalisporus sp. nov., isolated from lichen in Thailand.</title>
        <authorList>
            <person name="Saeng-In P."/>
            <person name="Kanchanasin P."/>
            <person name="Yuki M."/>
            <person name="Kudo T."/>
            <person name="Ohkuma M."/>
            <person name="Phongsopitanun W."/>
            <person name="Tanasupawat S."/>
        </authorList>
    </citation>
    <scope>NUCLEOTIDE SEQUENCE [LARGE SCALE GENOMIC DNA]</scope>
    <source>
        <strain evidence="2 3">NBRC 110975</strain>
    </source>
</reference>
<dbReference type="RefSeq" id="WP_215792606.1">
    <property type="nucleotide sequence ID" value="NZ_JAHKKG010000011.1"/>
</dbReference>
<feature type="transmembrane region" description="Helical" evidence="1">
    <location>
        <begin position="85"/>
        <end position="104"/>
    </location>
</feature>
<feature type="transmembrane region" description="Helical" evidence="1">
    <location>
        <begin position="12"/>
        <end position="30"/>
    </location>
</feature>
<dbReference type="EMBL" id="JAHKKG010000011">
    <property type="protein sequence ID" value="MBU2668343.1"/>
    <property type="molecule type" value="Genomic_DNA"/>
</dbReference>
<accession>A0ABS5Z037</accession>
<evidence type="ECO:0000313" key="3">
    <source>
        <dbReference type="Proteomes" id="UP001519654"/>
    </source>
</evidence>
<dbReference type="Proteomes" id="UP001519654">
    <property type="component" value="Unassembled WGS sequence"/>
</dbReference>
<keyword evidence="1" id="KW-1133">Transmembrane helix</keyword>